<dbReference type="EMBL" id="QUTA01003710">
    <property type="protein sequence ID" value="RHY22487.1"/>
    <property type="molecule type" value="Genomic_DNA"/>
</dbReference>
<evidence type="ECO:0000313" key="6">
    <source>
        <dbReference type="EMBL" id="RHY21938.1"/>
    </source>
</evidence>
<dbReference type="EMBL" id="QUSZ01002508">
    <property type="protein sequence ID" value="RHY21938.1"/>
    <property type="molecule type" value="Genomic_DNA"/>
</dbReference>
<gene>
    <name evidence="7" type="ORF">DYB25_008149</name>
    <name evidence="10" type="ORF">DYB31_003736</name>
    <name evidence="8" type="ORF">DYB34_004436</name>
    <name evidence="6" type="ORF">DYB36_011632</name>
    <name evidence="9" type="ORF">DYB38_004537</name>
</gene>
<feature type="transmembrane region" description="Helical" evidence="5">
    <location>
        <begin position="214"/>
        <end position="235"/>
    </location>
</feature>
<feature type="transmembrane region" description="Helical" evidence="5">
    <location>
        <begin position="175"/>
        <end position="194"/>
    </location>
</feature>
<dbReference type="InterPro" id="IPR006838">
    <property type="entry name" value="ADTRP_AIG1"/>
</dbReference>
<evidence type="ECO:0000256" key="1">
    <source>
        <dbReference type="ARBA" id="ARBA00004127"/>
    </source>
</evidence>
<sequence length="286" mass="32763">MSNLWKEIVLGIGLALVGVICTYRIYKHPRNSPHDLQVPFRAANWWLMLFRIASCSFFVVVWSVQMHSTNWFNLVYYTYWNFTLQTIYFGAAIVDQVRRWIRPNDANHANWPLNALFDVAMTSSLLVGLVYWCLLYDPSKPTEWATYIVHLANIGMLLIEFAFNEHLAQRTSLKFVILWPALFASLSWIGNATFNQGFWPYDLISLDKSMAPLIWFGIGIGHAICFGIVLLLSYAKSRWMVAATPRPAAEPPLEEHVQTPTTDADMHVELATPTTKSMTDKMHTQA</sequence>
<evidence type="ECO:0000313" key="14">
    <source>
        <dbReference type="Proteomes" id="UP000266239"/>
    </source>
</evidence>
<dbReference type="VEuPathDB" id="FungiDB:H257_05907"/>
<dbReference type="EMBL" id="QUTC01000989">
    <property type="protein sequence ID" value="RHY77559.1"/>
    <property type="molecule type" value="Genomic_DNA"/>
</dbReference>
<evidence type="ECO:0000256" key="3">
    <source>
        <dbReference type="ARBA" id="ARBA00022989"/>
    </source>
</evidence>
<evidence type="ECO:0000313" key="15">
    <source>
        <dbReference type="Proteomes" id="UP000283543"/>
    </source>
</evidence>
<name>A0A397BQK6_APHAT</name>
<keyword evidence="4 5" id="KW-0472">Membrane</keyword>
<dbReference type="Proteomes" id="UP000265427">
    <property type="component" value="Unassembled WGS sequence"/>
</dbReference>
<dbReference type="GO" id="GO:0012505">
    <property type="term" value="C:endomembrane system"/>
    <property type="evidence" value="ECO:0007669"/>
    <property type="project" value="UniProtKB-SubCell"/>
</dbReference>
<keyword evidence="3 5" id="KW-1133">Transmembrane helix</keyword>
<dbReference type="PANTHER" id="PTHR12242">
    <property type="entry name" value="OS02G0130600 PROTEIN-RELATED"/>
    <property type="match status" value="1"/>
</dbReference>
<reference evidence="11 12" key="1">
    <citation type="submission" date="2018-08" db="EMBL/GenBank/DDBJ databases">
        <title>Aphanomyces genome sequencing and annotation.</title>
        <authorList>
            <person name="Minardi D."/>
            <person name="Oidtmann B."/>
            <person name="Van Der Giezen M."/>
            <person name="Studholme D.J."/>
        </authorList>
    </citation>
    <scope>NUCLEOTIDE SEQUENCE [LARGE SCALE GENOMIC DNA]</scope>
    <source>
        <strain evidence="10 13">197901</strain>
        <strain evidence="6 11">Kv</strain>
        <strain evidence="9 12">SA</strain>
        <strain evidence="8 15">Si</strain>
        <strain evidence="7 14">Yx</strain>
    </source>
</reference>
<organism evidence="6 11">
    <name type="scientific">Aphanomyces astaci</name>
    <name type="common">Crayfish plague agent</name>
    <dbReference type="NCBI Taxonomy" id="112090"/>
    <lineage>
        <taxon>Eukaryota</taxon>
        <taxon>Sar</taxon>
        <taxon>Stramenopiles</taxon>
        <taxon>Oomycota</taxon>
        <taxon>Saprolegniomycetes</taxon>
        <taxon>Saprolegniales</taxon>
        <taxon>Verrucalvaceae</taxon>
        <taxon>Aphanomyces</taxon>
    </lineage>
</organism>
<dbReference type="Proteomes" id="UP000283543">
    <property type="component" value="Unassembled WGS sequence"/>
</dbReference>
<feature type="transmembrane region" description="Helical" evidence="5">
    <location>
        <begin position="144"/>
        <end position="163"/>
    </location>
</feature>
<evidence type="ECO:0000313" key="13">
    <source>
        <dbReference type="Proteomes" id="UP000266196"/>
    </source>
</evidence>
<feature type="transmembrane region" description="Helical" evidence="5">
    <location>
        <begin position="76"/>
        <end position="94"/>
    </location>
</feature>
<dbReference type="GO" id="GO:0016020">
    <property type="term" value="C:membrane"/>
    <property type="evidence" value="ECO:0007669"/>
    <property type="project" value="InterPro"/>
</dbReference>
<dbReference type="Proteomes" id="UP000265716">
    <property type="component" value="Unassembled WGS sequence"/>
</dbReference>
<dbReference type="EMBL" id="QUTB01005909">
    <property type="protein sequence ID" value="RHY52654.1"/>
    <property type="molecule type" value="Genomic_DNA"/>
</dbReference>
<feature type="transmembrane region" description="Helical" evidence="5">
    <location>
        <begin position="115"/>
        <end position="132"/>
    </location>
</feature>
<comment type="subcellular location">
    <subcellularLocation>
        <location evidence="1">Endomembrane system</location>
        <topology evidence="1">Multi-pass membrane protein</topology>
    </subcellularLocation>
</comment>
<evidence type="ECO:0000313" key="11">
    <source>
        <dbReference type="Proteomes" id="UP000265427"/>
    </source>
</evidence>
<dbReference type="PANTHER" id="PTHR12242:SF22">
    <property type="entry name" value="OS02G0130600 PROTEIN"/>
    <property type="match status" value="1"/>
</dbReference>
<evidence type="ECO:0000256" key="5">
    <source>
        <dbReference type="SAM" id="Phobius"/>
    </source>
</evidence>
<feature type="transmembrane region" description="Helical" evidence="5">
    <location>
        <begin position="46"/>
        <end position="64"/>
    </location>
</feature>
<evidence type="ECO:0000313" key="8">
    <source>
        <dbReference type="EMBL" id="RHY52654.1"/>
    </source>
</evidence>
<evidence type="ECO:0000313" key="12">
    <source>
        <dbReference type="Proteomes" id="UP000265716"/>
    </source>
</evidence>
<dbReference type="Proteomes" id="UP000266196">
    <property type="component" value="Unassembled WGS sequence"/>
</dbReference>
<keyword evidence="2 5" id="KW-0812">Transmembrane</keyword>
<accession>A0A397BQK6</accession>
<evidence type="ECO:0000256" key="2">
    <source>
        <dbReference type="ARBA" id="ARBA00022692"/>
    </source>
</evidence>
<dbReference type="Pfam" id="PF04750">
    <property type="entry name" value="Far-17a_AIG1"/>
    <property type="match status" value="1"/>
</dbReference>
<dbReference type="EMBL" id="QUTE01012660">
    <property type="protein sequence ID" value="RHZ06518.1"/>
    <property type="molecule type" value="Genomic_DNA"/>
</dbReference>
<proteinExistence type="predicted"/>
<dbReference type="AlphaFoldDB" id="A0A397BQK6"/>
<evidence type="ECO:0000313" key="10">
    <source>
        <dbReference type="EMBL" id="RHZ06518.1"/>
    </source>
</evidence>
<evidence type="ECO:0000256" key="4">
    <source>
        <dbReference type="ARBA" id="ARBA00023136"/>
    </source>
</evidence>
<dbReference type="Proteomes" id="UP000266239">
    <property type="component" value="Unassembled WGS sequence"/>
</dbReference>
<evidence type="ECO:0000313" key="9">
    <source>
        <dbReference type="EMBL" id="RHY77559.1"/>
    </source>
</evidence>
<comment type="caution">
    <text evidence="6">The sequence shown here is derived from an EMBL/GenBank/DDBJ whole genome shotgun (WGS) entry which is preliminary data.</text>
</comment>
<protein>
    <submittedName>
        <fullName evidence="6">Uncharacterized protein</fullName>
    </submittedName>
</protein>
<feature type="transmembrane region" description="Helical" evidence="5">
    <location>
        <begin position="6"/>
        <end position="26"/>
    </location>
</feature>
<evidence type="ECO:0000313" key="7">
    <source>
        <dbReference type="EMBL" id="RHY22487.1"/>
    </source>
</evidence>